<dbReference type="OrthoDB" id="548867at2759"/>
<evidence type="ECO:0000313" key="3">
    <source>
        <dbReference type="EMBL" id="KIH45348.1"/>
    </source>
</evidence>
<dbReference type="GO" id="GO:0005739">
    <property type="term" value="C:mitochondrion"/>
    <property type="evidence" value="ECO:0007669"/>
    <property type="project" value="TreeGrafter"/>
</dbReference>
<evidence type="ECO:0000256" key="2">
    <source>
        <dbReference type="ARBA" id="ARBA00022840"/>
    </source>
</evidence>
<dbReference type="GO" id="GO:0016887">
    <property type="term" value="F:ATP hydrolysis activity"/>
    <property type="evidence" value="ECO:0007669"/>
    <property type="project" value="InterPro"/>
</dbReference>
<gene>
    <name evidence="3" type="ORF">ANCDUO_24611</name>
</gene>
<feature type="non-terminal residue" evidence="3">
    <location>
        <position position="1"/>
    </location>
</feature>
<dbReference type="PANTHER" id="PTHR12169">
    <property type="entry name" value="ATPASE N2B"/>
    <property type="match status" value="1"/>
</dbReference>
<dbReference type="InterPro" id="IPR005654">
    <property type="entry name" value="ATPase_AFG1-like"/>
</dbReference>
<keyword evidence="2" id="KW-0067">ATP-binding</keyword>
<dbReference type="AlphaFoldDB" id="A0A0C2BNG5"/>
<dbReference type="Proteomes" id="UP000054047">
    <property type="component" value="Unassembled WGS sequence"/>
</dbReference>
<proteinExistence type="predicted"/>
<evidence type="ECO:0000313" key="4">
    <source>
        <dbReference type="Proteomes" id="UP000054047"/>
    </source>
</evidence>
<dbReference type="GO" id="GO:0005524">
    <property type="term" value="F:ATP binding"/>
    <property type="evidence" value="ECO:0007669"/>
    <property type="project" value="UniProtKB-KW"/>
</dbReference>
<protein>
    <submittedName>
        <fullName evidence="3">Uncharacterized protein</fullName>
    </submittedName>
</protein>
<dbReference type="PANTHER" id="PTHR12169:SF6">
    <property type="entry name" value="AFG1-LIKE ATPASE"/>
    <property type="match status" value="1"/>
</dbReference>
<organism evidence="3 4">
    <name type="scientific">Ancylostoma duodenale</name>
    <dbReference type="NCBI Taxonomy" id="51022"/>
    <lineage>
        <taxon>Eukaryota</taxon>
        <taxon>Metazoa</taxon>
        <taxon>Ecdysozoa</taxon>
        <taxon>Nematoda</taxon>
        <taxon>Chromadorea</taxon>
        <taxon>Rhabditida</taxon>
        <taxon>Rhabditina</taxon>
        <taxon>Rhabditomorpha</taxon>
        <taxon>Strongyloidea</taxon>
        <taxon>Ancylostomatidae</taxon>
        <taxon>Ancylostomatinae</taxon>
        <taxon>Ancylostoma</taxon>
    </lineage>
</organism>
<evidence type="ECO:0000256" key="1">
    <source>
        <dbReference type="ARBA" id="ARBA00022741"/>
    </source>
</evidence>
<reference evidence="3 4" key="1">
    <citation type="submission" date="2013-12" db="EMBL/GenBank/DDBJ databases">
        <title>Draft genome of the parsitic nematode Ancylostoma duodenale.</title>
        <authorList>
            <person name="Mitreva M."/>
        </authorList>
    </citation>
    <scope>NUCLEOTIDE SEQUENCE [LARGE SCALE GENOMIC DNA]</scope>
    <source>
        <strain evidence="3 4">Zhejiang</strain>
    </source>
</reference>
<accession>A0A0C2BNG5</accession>
<name>A0A0C2BNG5_9BILA</name>
<keyword evidence="1" id="KW-0547">Nucleotide-binding</keyword>
<keyword evidence="4" id="KW-1185">Reference proteome</keyword>
<dbReference type="EMBL" id="KN772855">
    <property type="protein sequence ID" value="KIH45348.1"/>
    <property type="molecule type" value="Genomic_DNA"/>
</dbReference>
<sequence>VRLVVSADAPLDKLFQLTVDVEDGLELSDSQRVLMDDLEVGEQTDTARASVFSGEDEAFAYDRTVSRLYEMQKSLYWSARKPTSHSF</sequence>